<feature type="compositionally biased region" description="Low complexity" evidence="1">
    <location>
        <begin position="367"/>
        <end position="379"/>
    </location>
</feature>
<dbReference type="EMBL" id="AP022577">
    <property type="protein sequence ID" value="BBX87925.1"/>
    <property type="molecule type" value="Genomic_DNA"/>
</dbReference>
<gene>
    <name evidence="2" type="ORF">MAUB_57980</name>
</gene>
<reference evidence="2 3" key="1">
    <citation type="journal article" date="2019" name="Emerg. Microbes Infect.">
        <title>Comprehensive subspecies identification of 175 nontuberculous mycobacteria species based on 7547 genomic profiles.</title>
        <authorList>
            <person name="Matsumoto Y."/>
            <person name="Kinjo T."/>
            <person name="Motooka D."/>
            <person name="Nabeya D."/>
            <person name="Jung N."/>
            <person name="Uechi K."/>
            <person name="Horii T."/>
            <person name="Iida T."/>
            <person name="Fujita J."/>
            <person name="Nakamura S."/>
        </authorList>
    </citation>
    <scope>NUCLEOTIDE SEQUENCE [LARGE SCALE GENOMIC DNA]</scope>
    <source>
        <strain evidence="2 3">JCM 15296</strain>
    </source>
</reference>
<sequence>MSPTDIPPVTTPHAAEIIGNNYPTTSESGTAASVVQLFQQAAESVGTGDTAEVMFALIEANATGQTPTQLLEGFSEDKRAAFDRALNQINMGQGASVMAQDILNTKVQLNGTAVSFEAAVQELIASYAGSGGPESPRNQAEFTRKYHELLDQAKKSADQLGSNHKSTQDSLVAGVQKGATPDIPSTMAPTSSSNPIVPGMPDGALGSLLQNVGGQMMKPPNLPMPNLAQGLAPITQPAQAMIGELMKKIPGGSGVPITQDALAKLAKTSGVGEQGATLSGARAHSGPAGSPLNGVGPGLGRTTLAGAHNPENARTTPVSAAEEQQNKDAQARIETTATTPTAPASTAAPAGSAPATTLSSGQAVTGADSLSSPSTHTSSGDGGGGAGTATLSPSAAPAPAVGGSPMPPMMPPMMGGLPPGPAARSAPASQRSGGAGAADAAPIRYQPQGRDTPAELLDFGADLKGLAHATDMQVVAASIAAGLSRMHVKAGLTTEIAVGVSANTAVFVTSDGLGFLPPDMRAASHLTPLMTLVPDSFVARWLGCSQPWRPLLEAAGLGLAGPFDAVVATDPDAEAQGVLVLGPDELGAVNITAGTSPRWNFDAIEAEDIDEVLQLLRSAWGHPWKSAADLEELASQARWSGQMGPAGYAPRWAHYLLSAAMADLKAGDVDDARYALRCALRIPESVVAGVAL</sequence>
<feature type="region of interest" description="Disordered" evidence="1">
    <location>
        <begin position="275"/>
        <end position="451"/>
    </location>
</feature>
<name>A0ABM7IME5_9MYCO</name>
<evidence type="ECO:0000313" key="2">
    <source>
        <dbReference type="EMBL" id="BBX87925.1"/>
    </source>
</evidence>
<dbReference type="RefSeq" id="WP_179970251.1">
    <property type="nucleotide sequence ID" value="NZ_AP022577.1"/>
</dbReference>
<evidence type="ECO:0000256" key="1">
    <source>
        <dbReference type="SAM" id="MobiDB-lite"/>
    </source>
</evidence>
<organism evidence="2 3">
    <name type="scientific">Mycolicibacterium aubagnense</name>
    <dbReference type="NCBI Taxonomy" id="319707"/>
    <lineage>
        <taxon>Bacteria</taxon>
        <taxon>Bacillati</taxon>
        <taxon>Actinomycetota</taxon>
        <taxon>Actinomycetes</taxon>
        <taxon>Mycobacteriales</taxon>
        <taxon>Mycobacteriaceae</taxon>
        <taxon>Mycolicibacterium</taxon>
    </lineage>
</organism>
<proteinExistence type="predicted"/>
<feature type="compositionally biased region" description="Low complexity" evidence="1">
    <location>
        <begin position="388"/>
        <end position="404"/>
    </location>
</feature>
<dbReference type="Proteomes" id="UP000465609">
    <property type="component" value="Chromosome"/>
</dbReference>
<evidence type="ECO:0000313" key="3">
    <source>
        <dbReference type="Proteomes" id="UP000465609"/>
    </source>
</evidence>
<feature type="compositionally biased region" description="Low complexity" evidence="1">
    <location>
        <begin position="335"/>
        <end position="360"/>
    </location>
</feature>
<protein>
    <submittedName>
        <fullName evidence="2">Uncharacterized protein</fullName>
    </submittedName>
</protein>
<feature type="compositionally biased region" description="Low complexity" evidence="1">
    <location>
        <begin position="412"/>
        <end position="442"/>
    </location>
</feature>
<accession>A0ABM7IME5</accession>
<keyword evidence="3" id="KW-1185">Reference proteome</keyword>